<comment type="caution">
    <text evidence="1">The sequence shown here is derived from an EMBL/GenBank/DDBJ whole genome shotgun (WGS) entry which is preliminary data.</text>
</comment>
<dbReference type="Proteomes" id="UP001305414">
    <property type="component" value="Unassembled WGS sequence"/>
</dbReference>
<keyword evidence="2" id="KW-1185">Reference proteome</keyword>
<gene>
    <name evidence="1" type="ORF">RRF57_009879</name>
</gene>
<dbReference type="AlphaFoldDB" id="A0AAN7UKC7"/>
<sequence>MQRLIAERDGLEYEPDDPVLMELFYKAGSASYTSERPTGISDVEYFKLIHSLAPIESDGPEDKDEWDLIKEYSSLGFDDPDGLNQTDSLSSMLEAWNFDKVRIFSVAYFPVRVIVD</sequence>
<name>A0AAN7UKC7_9PEZI</name>
<accession>A0AAN7UKC7</accession>
<organism evidence="1 2">
    <name type="scientific">Xylaria bambusicola</name>
    <dbReference type="NCBI Taxonomy" id="326684"/>
    <lineage>
        <taxon>Eukaryota</taxon>
        <taxon>Fungi</taxon>
        <taxon>Dikarya</taxon>
        <taxon>Ascomycota</taxon>
        <taxon>Pezizomycotina</taxon>
        <taxon>Sordariomycetes</taxon>
        <taxon>Xylariomycetidae</taxon>
        <taxon>Xylariales</taxon>
        <taxon>Xylariaceae</taxon>
        <taxon>Xylaria</taxon>
    </lineage>
</organism>
<protein>
    <submittedName>
        <fullName evidence="1">Uncharacterized protein</fullName>
    </submittedName>
</protein>
<evidence type="ECO:0000313" key="1">
    <source>
        <dbReference type="EMBL" id="KAK5634165.1"/>
    </source>
</evidence>
<reference evidence="1 2" key="1">
    <citation type="submission" date="2023-10" db="EMBL/GenBank/DDBJ databases">
        <title>Draft genome sequence of Xylaria bambusicola isolate GMP-LS, the root and basal stem rot pathogen of sugarcane in Indonesia.</title>
        <authorList>
            <person name="Selvaraj P."/>
            <person name="Muralishankar V."/>
            <person name="Muruganantham S."/>
            <person name="Sp S."/>
            <person name="Haryani S."/>
            <person name="Lau K.J.X."/>
            <person name="Naqvi N.I."/>
        </authorList>
    </citation>
    <scope>NUCLEOTIDE SEQUENCE [LARGE SCALE GENOMIC DNA]</scope>
    <source>
        <strain evidence="1">GMP-LS</strain>
    </source>
</reference>
<dbReference type="EMBL" id="JAWHQM010000038">
    <property type="protein sequence ID" value="KAK5634165.1"/>
    <property type="molecule type" value="Genomic_DNA"/>
</dbReference>
<evidence type="ECO:0000313" key="2">
    <source>
        <dbReference type="Proteomes" id="UP001305414"/>
    </source>
</evidence>
<proteinExistence type="predicted"/>